<proteinExistence type="predicted"/>
<comment type="caution">
    <text evidence="1">The sequence shown here is derived from an EMBL/GenBank/DDBJ whole genome shotgun (WGS) entry which is preliminary data.</text>
</comment>
<reference evidence="1" key="1">
    <citation type="journal article" date="2015" name="Nature">
        <title>Complex archaea that bridge the gap between prokaryotes and eukaryotes.</title>
        <authorList>
            <person name="Spang A."/>
            <person name="Saw J.H."/>
            <person name="Jorgensen S.L."/>
            <person name="Zaremba-Niedzwiedzka K."/>
            <person name="Martijn J."/>
            <person name="Lind A.E."/>
            <person name="van Eijk R."/>
            <person name="Schleper C."/>
            <person name="Guy L."/>
            <person name="Ettema T.J."/>
        </authorList>
    </citation>
    <scope>NUCLEOTIDE SEQUENCE</scope>
</reference>
<accession>A0A0F9MWD3</accession>
<name>A0A0F9MWD3_9ZZZZ</name>
<evidence type="ECO:0000313" key="1">
    <source>
        <dbReference type="EMBL" id="KKN03722.1"/>
    </source>
</evidence>
<gene>
    <name evidence="1" type="ORF">LCGC14_1104810</name>
</gene>
<dbReference type="AlphaFoldDB" id="A0A0F9MWD3"/>
<protein>
    <submittedName>
        <fullName evidence="1">Uncharacterized protein</fullName>
    </submittedName>
</protein>
<organism evidence="1">
    <name type="scientific">marine sediment metagenome</name>
    <dbReference type="NCBI Taxonomy" id="412755"/>
    <lineage>
        <taxon>unclassified sequences</taxon>
        <taxon>metagenomes</taxon>
        <taxon>ecological metagenomes</taxon>
    </lineage>
</organism>
<sequence>MDTSETYIKMADCEEIQVLNPARMSPVAFREYQREHDTSVWRGFTWLPRLDQLQEMVLASHNWTSVDLVWHFSEWAVKATNEWGNTTPFATMEQLWLAFVMKEKYNKTWSGEEWTVIKAEVSNVR</sequence>
<dbReference type="EMBL" id="LAZR01005003">
    <property type="protein sequence ID" value="KKN03722.1"/>
    <property type="molecule type" value="Genomic_DNA"/>
</dbReference>